<name>A0ABC9P1R3_ENTFL</name>
<evidence type="ECO:0000313" key="1">
    <source>
        <dbReference type="EMBL" id="EFU88827.1"/>
    </source>
</evidence>
<evidence type="ECO:0000313" key="2">
    <source>
        <dbReference type="Proteomes" id="UP000004933"/>
    </source>
</evidence>
<dbReference type="AlphaFoldDB" id="A0ABC9P1R3"/>
<accession>A0ABC9P1R3</accession>
<dbReference type="EMBL" id="AEBE01000160">
    <property type="protein sequence ID" value="EFU88827.1"/>
    <property type="molecule type" value="Genomic_DNA"/>
</dbReference>
<sequence>MVKSNYVGTVEKIRVLKMYPNLLVRFSLVTHDETINCIVSKKIIAHKLLMISDGTELAVYGHESKKRQLVIDKLSIRKSLITI</sequence>
<gene>
    <name evidence="1" type="ORF">HMPREF9511_03206</name>
</gene>
<organism evidence="1 2">
    <name type="scientific">Enterococcus faecalis TX0630</name>
    <dbReference type="NCBI Taxonomy" id="749508"/>
    <lineage>
        <taxon>Bacteria</taxon>
        <taxon>Bacillati</taxon>
        <taxon>Bacillota</taxon>
        <taxon>Bacilli</taxon>
        <taxon>Lactobacillales</taxon>
        <taxon>Enterococcaceae</taxon>
        <taxon>Enterococcus</taxon>
    </lineage>
</organism>
<comment type="caution">
    <text evidence="1">The sequence shown here is derived from an EMBL/GenBank/DDBJ whole genome shotgun (WGS) entry which is preliminary data.</text>
</comment>
<reference evidence="1 2" key="1">
    <citation type="submission" date="2010-09" db="EMBL/GenBank/DDBJ databases">
        <authorList>
            <person name="Weinstock G."/>
            <person name="Sodergren E."/>
            <person name="Clifton S."/>
            <person name="Fulton L."/>
            <person name="Fulton B."/>
            <person name="Courtney L."/>
            <person name="Fronick C."/>
            <person name="Harrison M."/>
            <person name="Strong C."/>
            <person name="Farmer C."/>
            <person name="Delahaunty K."/>
            <person name="Markovic C."/>
            <person name="Hall O."/>
            <person name="Minx P."/>
            <person name="Tomlinson C."/>
            <person name="Mitreva M."/>
            <person name="Hou S."/>
            <person name="Chen J."/>
            <person name="Wollam A."/>
            <person name="Pepin K.H."/>
            <person name="Johnson M."/>
            <person name="Bhonagiri V."/>
            <person name="Zhang X."/>
            <person name="Suruliraj S."/>
            <person name="Warren W."/>
            <person name="Chinwalla A."/>
            <person name="Mardis E.R."/>
            <person name="Wilson R.K."/>
        </authorList>
    </citation>
    <scope>NUCLEOTIDE SEQUENCE [LARGE SCALE GENOMIC DNA]</scope>
    <source>
        <strain evidence="1 2">TX0630</strain>
    </source>
</reference>
<proteinExistence type="predicted"/>
<dbReference type="Proteomes" id="UP000004933">
    <property type="component" value="Unassembled WGS sequence"/>
</dbReference>
<protein>
    <submittedName>
        <fullName evidence="1">Uncharacterized protein</fullName>
    </submittedName>
</protein>